<evidence type="ECO:0000313" key="1">
    <source>
        <dbReference type="EMBL" id="KAJ1877353.1"/>
    </source>
</evidence>
<evidence type="ECO:0000313" key="2">
    <source>
        <dbReference type="Proteomes" id="UP001150581"/>
    </source>
</evidence>
<proteinExistence type="predicted"/>
<dbReference type="Proteomes" id="UP001150581">
    <property type="component" value="Unassembled WGS sequence"/>
</dbReference>
<organism evidence="1 2">
    <name type="scientific">Kickxella alabastrina</name>
    <dbReference type="NCBI Taxonomy" id="61397"/>
    <lineage>
        <taxon>Eukaryota</taxon>
        <taxon>Fungi</taxon>
        <taxon>Fungi incertae sedis</taxon>
        <taxon>Zoopagomycota</taxon>
        <taxon>Kickxellomycotina</taxon>
        <taxon>Kickxellomycetes</taxon>
        <taxon>Kickxellales</taxon>
        <taxon>Kickxellaceae</taxon>
        <taxon>Kickxella</taxon>
    </lineage>
</organism>
<name>A0ACC1HZ78_9FUNG</name>
<sequence length="93" mass="9912">MNVDLDDGAAVLGFIDDMDGFDVDHTGYRVAGGAQADGDTDFRLSIDSTGDYTEFRNSDGRSSANSVYSTPERLTARRSIPPLNGPPPPSSIE</sequence>
<comment type="caution">
    <text evidence="1">The sequence shown here is derived from an EMBL/GenBank/DDBJ whole genome shotgun (WGS) entry which is preliminary data.</text>
</comment>
<dbReference type="EMBL" id="JANBPG010004196">
    <property type="protein sequence ID" value="KAJ1877353.1"/>
    <property type="molecule type" value="Genomic_DNA"/>
</dbReference>
<gene>
    <name evidence="1" type="ORF">LPJ66_012125</name>
</gene>
<keyword evidence="2" id="KW-1185">Reference proteome</keyword>
<accession>A0ACC1HZ78</accession>
<reference evidence="1" key="1">
    <citation type="submission" date="2022-07" db="EMBL/GenBank/DDBJ databases">
        <title>Phylogenomic reconstructions and comparative analyses of Kickxellomycotina fungi.</title>
        <authorList>
            <person name="Reynolds N.K."/>
            <person name="Stajich J.E."/>
            <person name="Barry K."/>
            <person name="Grigoriev I.V."/>
            <person name="Crous P."/>
            <person name="Smith M.E."/>
        </authorList>
    </citation>
    <scope>NUCLEOTIDE SEQUENCE</scope>
    <source>
        <strain evidence="1">Benny 63K</strain>
    </source>
</reference>
<protein>
    <submittedName>
        <fullName evidence="1">Uncharacterized protein</fullName>
    </submittedName>
</protein>